<dbReference type="GO" id="GO:0012505">
    <property type="term" value="C:endomembrane system"/>
    <property type="evidence" value="ECO:0007669"/>
    <property type="project" value="UniProtKB-SubCell"/>
</dbReference>
<accession>A0A7S4L750</accession>
<name>A0A7S4L750_9EUKA</name>
<keyword evidence="6" id="KW-0472">Membrane</keyword>
<reference evidence="10" key="1">
    <citation type="submission" date="2021-01" db="EMBL/GenBank/DDBJ databases">
        <authorList>
            <person name="Corre E."/>
            <person name="Pelletier E."/>
            <person name="Niang G."/>
            <person name="Scheremetjew M."/>
            <person name="Finn R."/>
            <person name="Kale V."/>
            <person name="Holt S."/>
            <person name="Cochrane G."/>
            <person name="Meng A."/>
            <person name="Brown T."/>
            <person name="Cohen L."/>
        </authorList>
    </citation>
    <scope>NUCLEOTIDE SEQUENCE</scope>
    <source>
        <strain evidence="10">SoJaBio B1-5/56/2</strain>
    </source>
</reference>
<dbReference type="GO" id="GO:0005886">
    <property type="term" value="C:plasma membrane"/>
    <property type="evidence" value="ECO:0007669"/>
    <property type="project" value="UniProtKB-SubCell"/>
</dbReference>
<evidence type="ECO:0000256" key="3">
    <source>
        <dbReference type="ARBA" id="ARBA00022692"/>
    </source>
</evidence>
<evidence type="ECO:0000256" key="4">
    <source>
        <dbReference type="ARBA" id="ARBA00022729"/>
    </source>
</evidence>
<organism evidence="10">
    <name type="scientific">Paramoeba aestuarina</name>
    <dbReference type="NCBI Taxonomy" id="180227"/>
    <lineage>
        <taxon>Eukaryota</taxon>
        <taxon>Amoebozoa</taxon>
        <taxon>Discosea</taxon>
        <taxon>Flabellinia</taxon>
        <taxon>Dactylopodida</taxon>
        <taxon>Paramoebidae</taxon>
        <taxon>Paramoeba</taxon>
    </lineage>
</organism>
<dbReference type="PANTHER" id="PTHR48052:SF8">
    <property type="entry name" value="LRR RECEPTOR-LIKE SERINE_THREONINE-PROTEIN KINASE FLS2"/>
    <property type="match status" value="1"/>
</dbReference>
<keyword evidence="7" id="KW-0675">Receptor</keyword>
<keyword evidence="8" id="KW-0325">Glycoprotein</keyword>
<protein>
    <recommendedName>
        <fullName evidence="11">Leucine-rich repeat protein</fullName>
    </recommendedName>
</protein>
<evidence type="ECO:0000256" key="9">
    <source>
        <dbReference type="ARBA" id="ARBA00037847"/>
    </source>
</evidence>
<evidence type="ECO:0000256" key="6">
    <source>
        <dbReference type="ARBA" id="ARBA00023136"/>
    </source>
</evidence>
<gene>
    <name evidence="10" type="ORF">NAES01612_LOCUS16144</name>
</gene>
<dbReference type="SUPFAM" id="SSF52058">
    <property type="entry name" value="L domain-like"/>
    <property type="match status" value="1"/>
</dbReference>
<evidence type="ECO:0000313" key="10">
    <source>
        <dbReference type="EMBL" id="CAE2316331.1"/>
    </source>
</evidence>
<keyword evidence="3" id="KW-0812">Transmembrane</keyword>
<dbReference type="InterPro" id="IPR032675">
    <property type="entry name" value="LRR_dom_sf"/>
</dbReference>
<evidence type="ECO:0000256" key="5">
    <source>
        <dbReference type="ARBA" id="ARBA00022989"/>
    </source>
</evidence>
<dbReference type="PANTHER" id="PTHR48052">
    <property type="entry name" value="UNNAMED PRODUCT"/>
    <property type="match status" value="1"/>
</dbReference>
<evidence type="ECO:0000256" key="2">
    <source>
        <dbReference type="ARBA" id="ARBA00022475"/>
    </source>
</evidence>
<evidence type="ECO:0000256" key="7">
    <source>
        <dbReference type="ARBA" id="ARBA00023170"/>
    </source>
</evidence>
<proteinExistence type="predicted"/>
<keyword evidence="4" id="KW-0732">Signal</keyword>
<dbReference type="EMBL" id="HBKR01024578">
    <property type="protein sequence ID" value="CAE2316331.1"/>
    <property type="molecule type" value="Transcribed_RNA"/>
</dbReference>
<evidence type="ECO:0008006" key="11">
    <source>
        <dbReference type="Google" id="ProtNLM"/>
    </source>
</evidence>
<comment type="subcellular location">
    <subcellularLocation>
        <location evidence="1">Cell membrane</location>
    </subcellularLocation>
    <subcellularLocation>
        <location evidence="9">Endomembrane system</location>
        <topology evidence="9">Single-pass membrane protein</topology>
    </subcellularLocation>
</comment>
<keyword evidence="2" id="KW-1003">Cell membrane</keyword>
<sequence length="269" mass="29339">MIVLIATIDSSNLGRINKASLPQQTLMEILTQELSGNGFFQEVGGGYRDIRTWTGVAVSDGDVVSIDWRHEENVAARPWSNILSKFGSIDLQWIPSTVRVFDIGNLALRGSVVTSSLPRGMESFKLAGNNFFGDFFLGGLPDMLKRCHVNNNELTGSLQLENLPRGLLQVSLSANRFWGTINLTKLPDGMTRCLLGDNALSGTVDLTHLPNGLKTLTLGKNDFEGETDFSELPRSLQFLIVANTRLSGKIVKNGHSVHVVAGECNVQVV</sequence>
<dbReference type="Gene3D" id="3.80.10.10">
    <property type="entry name" value="Ribonuclease Inhibitor"/>
    <property type="match status" value="1"/>
</dbReference>
<dbReference type="AlphaFoldDB" id="A0A7S4L750"/>
<evidence type="ECO:0000256" key="8">
    <source>
        <dbReference type="ARBA" id="ARBA00023180"/>
    </source>
</evidence>
<evidence type="ECO:0000256" key="1">
    <source>
        <dbReference type="ARBA" id="ARBA00004236"/>
    </source>
</evidence>
<keyword evidence="5" id="KW-1133">Transmembrane helix</keyword>